<dbReference type="InterPro" id="IPR016181">
    <property type="entry name" value="Acyl_CoA_acyltransferase"/>
</dbReference>
<organism evidence="2">
    <name type="scientific">marine sediment metagenome</name>
    <dbReference type="NCBI Taxonomy" id="412755"/>
    <lineage>
        <taxon>unclassified sequences</taxon>
        <taxon>metagenomes</taxon>
        <taxon>ecological metagenomes</taxon>
    </lineage>
</organism>
<gene>
    <name evidence="2" type="ORF">S01H4_45953</name>
</gene>
<dbReference type="Gene3D" id="3.40.630.30">
    <property type="match status" value="1"/>
</dbReference>
<proteinExistence type="predicted"/>
<dbReference type="GO" id="GO:0016747">
    <property type="term" value="F:acyltransferase activity, transferring groups other than amino-acyl groups"/>
    <property type="evidence" value="ECO:0007669"/>
    <property type="project" value="InterPro"/>
</dbReference>
<name>X1D4B0_9ZZZZ</name>
<dbReference type="EMBL" id="BART01025627">
    <property type="protein sequence ID" value="GAH03100.1"/>
    <property type="molecule type" value="Genomic_DNA"/>
</dbReference>
<reference evidence="2" key="1">
    <citation type="journal article" date="2014" name="Front. Microbiol.">
        <title>High frequency of phylogenetically diverse reductive dehalogenase-homologous genes in deep subseafloor sedimentary metagenomes.</title>
        <authorList>
            <person name="Kawai M."/>
            <person name="Futagami T."/>
            <person name="Toyoda A."/>
            <person name="Takaki Y."/>
            <person name="Nishi S."/>
            <person name="Hori S."/>
            <person name="Arai W."/>
            <person name="Tsubouchi T."/>
            <person name="Morono Y."/>
            <person name="Uchiyama I."/>
            <person name="Ito T."/>
            <person name="Fujiyama A."/>
            <person name="Inagaki F."/>
            <person name="Takami H."/>
        </authorList>
    </citation>
    <scope>NUCLEOTIDE SEQUENCE</scope>
    <source>
        <strain evidence="2">Expedition CK06-06</strain>
    </source>
</reference>
<dbReference type="CDD" id="cd04301">
    <property type="entry name" value="NAT_SF"/>
    <property type="match status" value="1"/>
</dbReference>
<evidence type="ECO:0000259" key="1">
    <source>
        <dbReference type="PROSITE" id="PS51186"/>
    </source>
</evidence>
<dbReference type="SUPFAM" id="SSF55729">
    <property type="entry name" value="Acyl-CoA N-acyltransferases (Nat)"/>
    <property type="match status" value="1"/>
</dbReference>
<sequence>MVAVVGKEVVGHILFSSVTVEGDKTTVEGMGLAPMAVLPEYQRQGIGSALVRTGIARLASSDCAFVIVLGHADYYPRFGFEPASRYGVRSEWEVPDEAFMILVLNESVVQGISGVARYRPEFVEAM</sequence>
<evidence type="ECO:0000313" key="2">
    <source>
        <dbReference type="EMBL" id="GAH03100.1"/>
    </source>
</evidence>
<dbReference type="AlphaFoldDB" id="X1D4B0"/>
<protein>
    <recommendedName>
        <fullName evidence="1">N-acetyltransferase domain-containing protein</fullName>
    </recommendedName>
</protein>
<dbReference type="PROSITE" id="PS51186">
    <property type="entry name" value="GNAT"/>
    <property type="match status" value="1"/>
</dbReference>
<comment type="caution">
    <text evidence="2">The sequence shown here is derived from an EMBL/GenBank/DDBJ whole genome shotgun (WGS) entry which is preliminary data.</text>
</comment>
<dbReference type="Pfam" id="PF13508">
    <property type="entry name" value="Acetyltransf_7"/>
    <property type="match status" value="1"/>
</dbReference>
<feature type="domain" description="N-acetyltransferase" evidence="1">
    <location>
        <begin position="1"/>
        <end position="105"/>
    </location>
</feature>
<accession>X1D4B0</accession>
<dbReference type="InterPro" id="IPR000182">
    <property type="entry name" value="GNAT_dom"/>
</dbReference>